<dbReference type="InterPro" id="IPR009009">
    <property type="entry name" value="RlpA-like_DPBB"/>
</dbReference>
<dbReference type="InterPro" id="IPR034718">
    <property type="entry name" value="RlpA"/>
</dbReference>
<sequence length="146" mass="15833" precursor="true">MLKRGIWITPFLLFCSLLPFVPANAMVTQGVASYYGERFDGRRTASGERFNMNALTAAHKTLKFGTRLMVTNKANGRSVEVTVNDRGPYVRGRTIDLSKGAARELGMLGRGVAPVELKILNDDTITAPSSSGLTVAAAQQILIDLF</sequence>
<dbReference type="EMBL" id="JBHUHX010000052">
    <property type="protein sequence ID" value="MFD2113646.1"/>
    <property type="molecule type" value="Genomic_DNA"/>
</dbReference>
<dbReference type="CDD" id="cd22268">
    <property type="entry name" value="DPBB_RlpA-like"/>
    <property type="match status" value="1"/>
</dbReference>
<comment type="similarity">
    <text evidence="3 4">Belongs to the RlpA family.</text>
</comment>
<evidence type="ECO:0000259" key="5">
    <source>
        <dbReference type="Pfam" id="PF03330"/>
    </source>
</evidence>
<evidence type="ECO:0000313" key="7">
    <source>
        <dbReference type="Proteomes" id="UP001597337"/>
    </source>
</evidence>
<gene>
    <name evidence="3" type="primary">rlpA</name>
    <name evidence="6" type="ORF">ACFSJC_17500</name>
</gene>
<evidence type="ECO:0000256" key="1">
    <source>
        <dbReference type="ARBA" id="ARBA00023239"/>
    </source>
</evidence>
<keyword evidence="2 3" id="KW-0961">Cell wall biogenesis/degradation</keyword>
<keyword evidence="3" id="KW-0732">Signal</keyword>
<dbReference type="InterPro" id="IPR036908">
    <property type="entry name" value="RlpA-like_sf"/>
</dbReference>
<feature type="domain" description="RlpA-like protein double-psi beta-barrel" evidence="5">
    <location>
        <begin position="28"/>
        <end position="116"/>
    </location>
</feature>
<dbReference type="SUPFAM" id="SSF50685">
    <property type="entry name" value="Barwin-like endoglucanases"/>
    <property type="match status" value="1"/>
</dbReference>
<dbReference type="Proteomes" id="UP001597337">
    <property type="component" value="Unassembled WGS sequence"/>
</dbReference>
<reference evidence="7" key="1">
    <citation type="journal article" date="2019" name="Int. J. Syst. Evol. Microbiol.">
        <title>The Global Catalogue of Microorganisms (GCM) 10K type strain sequencing project: providing services to taxonomists for standard genome sequencing and annotation.</title>
        <authorList>
            <consortium name="The Broad Institute Genomics Platform"/>
            <consortium name="The Broad Institute Genome Sequencing Center for Infectious Disease"/>
            <person name="Wu L."/>
            <person name="Ma J."/>
        </authorList>
    </citation>
    <scope>NUCLEOTIDE SEQUENCE [LARGE SCALE GENOMIC DNA]</scope>
    <source>
        <strain evidence="7">KACC 12597</strain>
    </source>
</reference>
<evidence type="ECO:0000256" key="4">
    <source>
        <dbReference type="RuleBase" id="RU003495"/>
    </source>
</evidence>
<dbReference type="RefSeq" id="WP_386028478.1">
    <property type="nucleotide sequence ID" value="NZ_JBHUHX010000052.1"/>
</dbReference>
<dbReference type="NCBIfam" id="TIGR00413">
    <property type="entry name" value="rlpA"/>
    <property type="match status" value="1"/>
</dbReference>
<keyword evidence="7" id="KW-1185">Reference proteome</keyword>
<evidence type="ECO:0000256" key="2">
    <source>
        <dbReference type="ARBA" id="ARBA00023316"/>
    </source>
</evidence>
<evidence type="ECO:0000256" key="3">
    <source>
        <dbReference type="HAMAP-Rule" id="MF_02071"/>
    </source>
</evidence>
<evidence type="ECO:0000313" key="6">
    <source>
        <dbReference type="EMBL" id="MFD2113646.1"/>
    </source>
</evidence>
<organism evidence="6 7">
    <name type="scientific">Thiorhodococcus fuscus</name>
    <dbReference type="NCBI Taxonomy" id="527200"/>
    <lineage>
        <taxon>Bacteria</taxon>
        <taxon>Pseudomonadati</taxon>
        <taxon>Pseudomonadota</taxon>
        <taxon>Gammaproteobacteria</taxon>
        <taxon>Chromatiales</taxon>
        <taxon>Chromatiaceae</taxon>
        <taxon>Thiorhodococcus</taxon>
    </lineage>
</organism>
<protein>
    <recommendedName>
        <fullName evidence="3">Endolytic peptidoglycan transglycosylase RlpA</fullName>
        <ecNumber evidence="3">4.2.2.-</ecNumber>
    </recommendedName>
</protein>
<dbReference type="HAMAP" id="MF_02071">
    <property type="entry name" value="RlpA"/>
    <property type="match status" value="1"/>
</dbReference>
<dbReference type="Gene3D" id="2.40.40.10">
    <property type="entry name" value="RlpA-like domain"/>
    <property type="match status" value="1"/>
</dbReference>
<keyword evidence="1 3" id="KW-0456">Lyase</keyword>
<name>A0ABW4YD81_9GAMM</name>
<dbReference type="PANTHER" id="PTHR34183">
    <property type="entry name" value="ENDOLYTIC PEPTIDOGLYCAN TRANSGLYCOSYLASE RLPA"/>
    <property type="match status" value="1"/>
</dbReference>
<dbReference type="InterPro" id="IPR012997">
    <property type="entry name" value="RplA"/>
</dbReference>
<proteinExistence type="inferred from homology"/>
<dbReference type="Pfam" id="PF03330">
    <property type="entry name" value="DPBB_1"/>
    <property type="match status" value="1"/>
</dbReference>
<dbReference type="EC" id="4.2.2.-" evidence="3"/>
<comment type="caution">
    <text evidence="6">The sequence shown here is derived from an EMBL/GenBank/DDBJ whole genome shotgun (WGS) entry which is preliminary data.</text>
</comment>
<accession>A0ABW4YD81</accession>
<comment type="function">
    <text evidence="3">Lytic transglycosylase with a strong preference for naked glycan strands that lack stem peptides.</text>
</comment>
<dbReference type="PANTHER" id="PTHR34183:SF1">
    <property type="entry name" value="ENDOLYTIC PEPTIDOGLYCAN TRANSGLYCOSYLASE RLPA"/>
    <property type="match status" value="1"/>
</dbReference>
<feature type="chain" id="PRO_5044933109" description="Endolytic peptidoglycan transglycosylase RlpA" evidence="3">
    <location>
        <begin position="26"/>
        <end position="146"/>
    </location>
</feature>
<feature type="signal peptide" evidence="3">
    <location>
        <begin position="1"/>
        <end position="25"/>
    </location>
</feature>